<evidence type="ECO:0000313" key="5">
    <source>
        <dbReference type="EMBL" id="CAH1262341.1"/>
    </source>
</evidence>
<dbReference type="InterPro" id="IPR015943">
    <property type="entry name" value="WD40/YVTN_repeat-like_dom_sf"/>
</dbReference>
<sequence length="260" mass="28211">MSRPPPDPVFVLRGSDGAVNCLKFHCHEADSPRLLFSGTASGKIHPWNLQTKRSMGVLDGHGGQGILSLGLCDNMMLYSQGRDGAVALWDLHEGRKDVSDTIPVSAVGFCQVEMFNQGSSRLMAAAGVGPAEIVGMDLQSKKPIFSLQPTEGSPPHGMVMALKADFPVVIMSSTSQKHRDFVGEPMGDKPVSALAGIGEKLGGRLEEEGFDKAYVVLGQFLVLKKNEEFFKDWLKTTCNANSKQSADCYNCLKQWCDTFL</sequence>
<dbReference type="InterPro" id="IPR036617">
    <property type="entry name" value="BAF_sf"/>
</dbReference>
<comment type="subcellular location">
    <subcellularLocation>
        <location evidence="1">Nucleus</location>
    </subcellularLocation>
</comment>
<accession>A0A8J9ZRR4</accession>
<dbReference type="InterPro" id="IPR001680">
    <property type="entry name" value="WD40_rpt"/>
</dbReference>
<dbReference type="SUPFAM" id="SSF47798">
    <property type="entry name" value="Barrier-to-autointegration factor, BAF"/>
    <property type="match status" value="1"/>
</dbReference>
<evidence type="ECO:0000256" key="2">
    <source>
        <dbReference type="ARBA" id="ARBA00023242"/>
    </source>
</evidence>
<proteinExistence type="predicted"/>
<dbReference type="AlphaFoldDB" id="A0A8J9ZRR4"/>
<dbReference type="GO" id="GO:0005634">
    <property type="term" value="C:nucleus"/>
    <property type="evidence" value="ECO:0007669"/>
    <property type="project" value="UniProtKB-SubCell"/>
</dbReference>
<dbReference type="Gene3D" id="2.130.10.10">
    <property type="entry name" value="YVTN repeat-like/Quinoprotein amine dehydrogenase"/>
    <property type="match status" value="1"/>
</dbReference>
<dbReference type="PANTHER" id="PTHR47507">
    <property type="entry name" value="BARRIER TO AUTOINTEGRATION FACTOR 2"/>
    <property type="match status" value="1"/>
</dbReference>
<dbReference type="SMART" id="SM00320">
    <property type="entry name" value="WD40"/>
    <property type="match status" value="2"/>
</dbReference>
<evidence type="ECO:0000256" key="1">
    <source>
        <dbReference type="ARBA" id="ARBA00004123"/>
    </source>
</evidence>
<gene>
    <name evidence="5" type="primary">BANF1</name>
    <name evidence="5" type="ORF">BLAG_LOCUS17443</name>
</gene>
<dbReference type="Pfam" id="PF02961">
    <property type="entry name" value="SAM_BAF"/>
    <property type="match status" value="1"/>
</dbReference>
<dbReference type="InterPro" id="IPR051387">
    <property type="entry name" value="BAF"/>
</dbReference>
<evidence type="ECO:0000256" key="3">
    <source>
        <dbReference type="ARBA" id="ARBA00074730"/>
    </source>
</evidence>
<dbReference type="GO" id="GO:0000793">
    <property type="term" value="C:condensed chromosome"/>
    <property type="evidence" value="ECO:0007669"/>
    <property type="project" value="TreeGrafter"/>
</dbReference>
<dbReference type="FunFam" id="1.10.150.40:FF:000002">
    <property type="entry name" value="Barrier to autointegration factor 2"/>
    <property type="match status" value="1"/>
</dbReference>
<evidence type="ECO:0000313" key="6">
    <source>
        <dbReference type="Proteomes" id="UP000838412"/>
    </source>
</evidence>
<keyword evidence="6" id="KW-1185">Reference proteome</keyword>
<evidence type="ECO:0000256" key="4">
    <source>
        <dbReference type="ARBA" id="ARBA00079764"/>
    </source>
</evidence>
<dbReference type="Proteomes" id="UP000838412">
    <property type="component" value="Chromosome 4"/>
</dbReference>
<organism evidence="5 6">
    <name type="scientific">Branchiostoma lanceolatum</name>
    <name type="common">Common lancelet</name>
    <name type="synonym">Amphioxus lanceolatum</name>
    <dbReference type="NCBI Taxonomy" id="7740"/>
    <lineage>
        <taxon>Eukaryota</taxon>
        <taxon>Metazoa</taxon>
        <taxon>Chordata</taxon>
        <taxon>Cephalochordata</taxon>
        <taxon>Leptocardii</taxon>
        <taxon>Amphioxiformes</taxon>
        <taxon>Branchiostomatidae</taxon>
        <taxon>Branchiostoma</taxon>
    </lineage>
</organism>
<protein>
    <recommendedName>
        <fullName evidence="3">Barrier-to-autointegration factor-like protein</fullName>
    </recommendedName>
    <alternativeName>
        <fullName evidence="4">Barrier-to-autointegration factor 2</fullName>
    </alternativeName>
</protein>
<dbReference type="OrthoDB" id="9997163at2759"/>
<dbReference type="SUPFAM" id="SSF50978">
    <property type="entry name" value="WD40 repeat-like"/>
    <property type="match status" value="1"/>
</dbReference>
<dbReference type="InterPro" id="IPR004122">
    <property type="entry name" value="BAF_prot"/>
</dbReference>
<name>A0A8J9ZRR4_BRALA</name>
<dbReference type="Gene3D" id="1.10.150.40">
    <property type="entry name" value="Barrier-to-autointegration factor, BAF"/>
    <property type="match status" value="1"/>
</dbReference>
<reference evidence="5" key="1">
    <citation type="submission" date="2022-01" db="EMBL/GenBank/DDBJ databases">
        <authorList>
            <person name="Braso-Vives M."/>
        </authorList>
    </citation>
    <scope>NUCLEOTIDE SEQUENCE</scope>
</reference>
<dbReference type="EMBL" id="OV696689">
    <property type="protein sequence ID" value="CAH1262341.1"/>
    <property type="molecule type" value="Genomic_DNA"/>
</dbReference>
<dbReference type="GO" id="GO:0003677">
    <property type="term" value="F:DNA binding"/>
    <property type="evidence" value="ECO:0007669"/>
    <property type="project" value="InterPro"/>
</dbReference>
<dbReference type="GO" id="GO:0051276">
    <property type="term" value="P:chromosome organization"/>
    <property type="evidence" value="ECO:0007669"/>
    <property type="project" value="TreeGrafter"/>
</dbReference>
<dbReference type="PANTHER" id="PTHR47507:SF6">
    <property type="entry name" value="BARRIER-TO-AUTOINTEGRATION FACTOR"/>
    <property type="match status" value="1"/>
</dbReference>
<dbReference type="SMART" id="SM01023">
    <property type="entry name" value="BAF"/>
    <property type="match status" value="1"/>
</dbReference>
<dbReference type="InterPro" id="IPR036322">
    <property type="entry name" value="WD40_repeat_dom_sf"/>
</dbReference>
<keyword evidence="2" id="KW-0539">Nucleus</keyword>